<keyword evidence="2" id="KW-1185">Reference proteome</keyword>
<proteinExistence type="predicted"/>
<gene>
    <name evidence="1" type="ORF">BOTBODRAFT_240323</name>
</gene>
<protein>
    <submittedName>
        <fullName evidence="1">Uncharacterized protein</fullName>
    </submittedName>
</protein>
<evidence type="ECO:0000313" key="1">
    <source>
        <dbReference type="EMBL" id="KDQ16782.1"/>
    </source>
</evidence>
<organism evidence="1 2">
    <name type="scientific">Botryobasidium botryosum (strain FD-172 SS1)</name>
    <dbReference type="NCBI Taxonomy" id="930990"/>
    <lineage>
        <taxon>Eukaryota</taxon>
        <taxon>Fungi</taxon>
        <taxon>Dikarya</taxon>
        <taxon>Basidiomycota</taxon>
        <taxon>Agaricomycotina</taxon>
        <taxon>Agaricomycetes</taxon>
        <taxon>Cantharellales</taxon>
        <taxon>Botryobasidiaceae</taxon>
        <taxon>Botryobasidium</taxon>
    </lineage>
</organism>
<sequence>MGAFYHHRQQDRQRDTAARRGECGCIIPARGILRGRGHCCREIKMRWRTHAWACPTTALGCLLLNWRTSRARALTYQGVLGAGTPMGQCPHRCTHKAPPVLARAPRAALLPPTPLPPLLTVGIPQGAGRSAWRINARPPPPPQYVFVATSE</sequence>
<reference evidence="2" key="1">
    <citation type="journal article" date="2014" name="Proc. Natl. Acad. Sci. U.S.A.">
        <title>Extensive sampling of basidiomycete genomes demonstrates inadequacy of the white-rot/brown-rot paradigm for wood decay fungi.</title>
        <authorList>
            <person name="Riley R."/>
            <person name="Salamov A.A."/>
            <person name="Brown D.W."/>
            <person name="Nagy L.G."/>
            <person name="Floudas D."/>
            <person name="Held B.W."/>
            <person name="Levasseur A."/>
            <person name="Lombard V."/>
            <person name="Morin E."/>
            <person name="Otillar R."/>
            <person name="Lindquist E.A."/>
            <person name="Sun H."/>
            <person name="LaButti K.M."/>
            <person name="Schmutz J."/>
            <person name="Jabbour D."/>
            <person name="Luo H."/>
            <person name="Baker S.E."/>
            <person name="Pisabarro A.G."/>
            <person name="Walton J.D."/>
            <person name="Blanchette R.A."/>
            <person name="Henrissat B."/>
            <person name="Martin F."/>
            <person name="Cullen D."/>
            <person name="Hibbett D.S."/>
            <person name="Grigoriev I.V."/>
        </authorList>
    </citation>
    <scope>NUCLEOTIDE SEQUENCE [LARGE SCALE GENOMIC DNA]</scope>
    <source>
        <strain evidence="2">FD-172 SS1</strain>
    </source>
</reference>
<name>A0A067MY33_BOTB1</name>
<accession>A0A067MY33</accession>
<dbReference type="HOGENOM" id="CLU_1731152_0_0_1"/>
<dbReference type="AlphaFoldDB" id="A0A067MY33"/>
<evidence type="ECO:0000313" key="2">
    <source>
        <dbReference type="Proteomes" id="UP000027195"/>
    </source>
</evidence>
<dbReference type="InParanoid" id="A0A067MY33"/>
<dbReference type="Proteomes" id="UP000027195">
    <property type="component" value="Unassembled WGS sequence"/>
</dbReference>
<dbReference type="EMBL" id="KL198026">
    <property type="protein sequence ID" value="KDQ16782.1"/>
    <property type="molecule type" value="Genomic_DNA"/>
</dbReference>